<name>A0ABX0RZY5_PONBL</name>
<gene>
    <name evidence="8" type="ORF">BU61_229</name>
</gene>
<dbReference type="Proteomes" id="UP001165941">
    <property type="component" value="Unassembled WGS sequence"/>
</dbReference>
<sequence length="292" mass="31153">MFGNSIQTSAGEGQDPAGCGVGWIRGQNGGGQIPGGEGDSGREDKFGIQGREEQTGSCGEKSEERQMRCGKSERRVDSGGGAKLVMGQQEEQGVGWEVELGVASDTDQSSPIFCPAGTKRGIVGFKGCSPASSYPPQVSYLVSPPGLSIAAYSRVCRTYLCNNLTNMDHFVKLKAKAPKTLASSSQSCPTCVGEHSKDCLPNFVTTEACPNNATECYSSTLKFQAGYLNTTFLLMGCAREYIDILSHFHHIGSIRVTEAINVLEKAQFAGAEPSSRRPAWGILLGLLFAFRD</sequence>
<dbReference type="SUPFAM" id="SSF57302">
    <property type="entry name" value="Snake toxin-like"/>
    <property type="match status" value="1"/>
</dbReference>
<feature type="compositionally biased region" description="Basic and acidic residues" evidence="6">
    <location>
        <begin position="39"/>
        <end position="77"/>
    </location>
</feature>
<dbReference type="Pfam" id="PF00021">
    <property type="entry name" value="UPAR_LY6"/>
    <property type="match status" value="1"/>
</dbReference>
<dbReference type="PANTHER" id="PTHR16529">
    <property type="entry name" value="CD177 ANTIGEN"/>
    <property type="match status" value="1"/>
</dbReference>
<comment type="subcellular location">
    <subcellularLocation>
        <location evidence="1">Cell membrane</location>
    </subcellularLocation>
</comment>
<organism evidence="8 9">
    <name type="scientific">Pontoporia blainvillei</name>
    <name type="common">Franciscana</name>
    <name type="synonym">Delphinus blainvillei</name>
    <dbReference type="NCBI Taxonomy" id="48723"/>
    <lineage>
        <taxon>Eukaryota</taxon>
        <taxon>Metazoa</taxon>
        <taxon>Chordata</taxon>
        <taxon>Craniata</taxon>
        <taxon>Vertebrata</taxon>
        <taxon>Euteleostomi</taxon>
        <taxon>Mammalia</taxon>
        <taxon>Eutheria</taxon>
        <taxon>Laurasiatheria</taxon>
        <taxon>Artiodactyla</taxon>
        <taxon>Whippomorpha</taxon>
        <taxon>Cetacea</taxon>
        <taxon>Odontoceti</taxon>
        <taxon>Pontoporiidae</taxon>
        <taxon>Pontoporia</taxon>
    </lineage>
</organism>
<accession>A0ABX0RZY5</accession>
<evidence type="ECO:0000256" key="1">
    <source>
        <dbReference type="ARBA" id="ARBA00004236"/>
    </source>
</evidence>
<protein>
    <submittedName>
        <fullName evidence="8">Ly6/PLAUR domain-containing protein 4</fullName>
    </submittedName>
</protein>
<evidence type="ECO:0000313" key="8">
    <source>
        <dbReference type="EMBL" id="NIG57888.1"/>
    </source>
</evidence>
<dbReference type="PANTHER" id="PTHR16529:SF6">
    <property type="entry name" value="LY6_PLAUR DOMAIN-CONTAINING PROTEIN 4"/>
    <property type="match status" value="1"/>
</dbReference>
<evidence type="ECO:0000256" key="5">
    <source>
        <dbReference type="ARBA" id="ARBA00023180"/>
    </source>
</evidence>
<evidence type="ECO:0000259" key="7">
    <source>
        <dbReference type="Pfam" id="PF00021"/>
    </source>
</evidence>
<dbReference type="InterPro" id="IPR051899">
    <property type="entry name" value="Fert-Immune_med_protein"/>
</dbReference>
<evidence type="ECO:0000256" key="6">
    <source>
        <dbReference type="SAM" id="MobiDB-lite"/>
    </source>
</evidence>
<comment type="caution">
    <text evidence="8">The sequence shown here is derived from an EMBL/GenBank/DDBJ whole genome shotgun (WGS) entry which is preliminary data.</text>
</comment>
<dbReference type="InterPro" id="IPR045860">
    <property type="entry name" value="Snake_toxin-like_sf"/>
</dbReference>
<keyword evidence="9" id="KW-1185">Reference proteome</keyword>
<keyword evidence="3" id="KW-0732">Signal</keyword>
<dbReference type="InterPro" id="IPR016054">
    <property type="entry name" value="LY6_UPA_recep-like"/>
</dbReference>
<keyword evidence="2" id="KW-1003">Cell membrane</keyword>
<feature type="domain" description="UPAR/Ly6" evidence="7">
    <location>
        <begin position="187"/>
        <end position="262"/>
    </location>
</feature>
<reference evidence="8" key="1">
    <citation type="submission" date="2018-05" db="EMBL/GenBank/DDBJ databases">
        <authorList>
            <person name="Pedro S.L.S."/>
            <person name="Freitas R.C."/>
            <person name="Barreto A.S."/>
            <person name="Lima A.O.S."/>
        </authorList>
    </citation>
    <scope>NUCLEOTIDE SEQUENCE</scope>
    <source>
        <strain evidence="8">BP203</strain>
        <tissue evidence="8">Muscle</tissue>
    </source>
</reference>
<feature type="region of interest" description="Disordered" evidence="6">
    <location>
        <begin position="1"/>
        <end position="79"/>
    </location>
</feature>
<keyword evidence="5" id="KW-0325">Glycoprotein</keyword>
<proteinExistence type="predicted"/>
<feature type="compositionally biased region" description="Polar residues" evidence="6">
    <location>
        <begin position="1"/>
        <end position="11"/>
    </location>
</feature>
<feature type="compositionally biased region" description="Gly residues" evidence="6">
    <location>
        <begin position="19"/>
        <end position="38"/>
    </location>
</feature>
<evidence type="ECO:0000256" key="2">
    <source>
        <dbReference type="ARBA" id="ARBA00022475"/>
    </source>
</evidence>
<evidence type="ECO:0000313" key="9">
    <source>
        <dbReference type="Proteomes" id="UP001165941"/>
    </source>
</evidence>
<evidence type="ECO:0000256" key="4">
    <source>
        <dbReference type="ARBA" id="ARBA00023136"/>
    </source>
</evidence>
<evidence type="ECO:0000256" key="3">
    <source>
        <dbReference type="ARBA" id="ARBA00022729"/>
    </source>
</evidence>
<keyword evidence="4" id="KW-0472">Membrane</keyword>
<dbReference type="CDD" id="cd23635">
    <property type="entry name" value="TFP_LU_ECD_LYPD4_rpt2"/>
    <property type="match status" value="1"/>
</dbReference>
<dbReference type="EMBL" id="PGGH01006628">
    <property type="protein sequence ID" value="NIG57888.1"/>
    <property type="molecule type" value="Genomic_DNA"/>
</dbReference>